<protein>
    <submittedName>
        <fullName evidence="2">Uncharacterized protein</fullName>
    </submittedName>
</protein>
<organism evidence="2 3">
    <name type="scientific">Candidatus Faeciplasma gallinarum</name>
    <dbReference type="NCBI Taxonomy" id="2840799"/>
    <lineage>
        <taxon>Bacteria</taxon>
        <taxon>Bacillati</taxon>
        <taxon>Bacillota</taxon>
        <taxon>Clostridia</taxon>
        <taxon>Eubacteriales</taxon>
        <taxon>Oscillospiraceae</taxon>
        <taxon>Oscillospiraceae incertae sedis</taxon>
        <taxon>Candidatus Faeciplasma</taxon>
    </lineage>
</organism>
<dbReference type="EMBL" id="DVIR01000024">
    <property type="protein sequence ID" value="HIS24219.1"/>
    <property type="molecule type" value="Genomic_DNA"/>
</dbReference>
<proteinExistence type="predicted"/>
<dbReference type="AlphaFoldDB" id="A0A9D1EN56"/>
<evidence type="ECO:0000313" key="2">
    <source>
        <dbReference type="EMBL" id="HIS24219.1"/>
    </source>
</evidence>
<reference evidence="2" key="1">
    <citation type="submission" date="2020-10" db="EMBL/GenBank/DDBJ databases">
        <authorList>
            <person name="Gilroy R."/>
        </authorList>
    </citation>
    <scope>NUCLEOTIDE SEQUENCE</scope>
    <source>
        <strain evidence="2">CHK157-1446</strain>
    </source>
</reference>
<gene>
    <name evidence="2" type="ORF">IAD01_02310</name>
</gene>
<evidence type="ECO:0000313" key="3">
    <source>
        <dbReference type="Proteomes" id="UP000823982"/>
    </source>
</evidence>
<sequence length="268" mass="30748">MTKSERRWLKVLTVLVVVFVIMAMIPVAVILGRNIHNDLSSSRRDEEQRNVFADCAYIAQAHMNCYDDERQIVDYAKVVNWYDALVGYCFFFDEGGYALVTSYDYALAKFSLDEDTPFPEEYVPESELYDIMYVYSLQPTTFVMPDDGDESTPRQYRTFDAGTCFCVKESNWLTYCFDDQAFSLEGNSFDGRYVVYPGAGSSAQNDAEYVMKFAEPDGVLRDRMLEVAKKQLIETGHDSEEYKNEIYSLAEQLADEKSTSGMLRHMLG</sequence>
<name>A0A9D1EN56_9FIRM</name>
<reference evidence="2" key="2">
    <citation type="journal article" date="2021" name="PeerJ">
        <title>Extensive microbial diversity within the chicken gut microbiome revealed by metagenomics and culture.</title>
        <authorList>
            <person name="Gilroy R."/>
            <person name="Ravi A."/>
            <person name="Getino M."/>
            <person name="Pursley I."/>
            <person name="Horton D.L."/>
            <person name="Alikhan N.F."/>
            <person name="Baker D."/>
            <person name="Gharbi K."/>
            <person name="Hall N."/>
            <person name="Watson M."/>
            <person name="Adriaenssens E.M."/>
            <person name="Foster-Nyarko E."/>
            <person name="Jarju S."/>
            <person name="Secka A."/>
            <person name="Antonio M."/>
            <person name="Oren A."/>
            <person name="Chaudhuri R.R."/>
            <person name="La Ragione R."/>
            <person name="Hildebrand F."/>
            <person name="Pallen M.J."/>
        </authorList>
    </citation>
    <scope>NUCLEOTIDE SEQUENCE</scope>
    <source>
        <strain evidence="2">CHK157-1446</strain>
    </source>
</reference>
<dbReference type="Proteomes" id="UP000823982">
    <property type="component" value="Unassembled WGS sequence"/>
</dbReference>
<feature type="transmembrane region" description="Helical" evidence="1">
    <location>
        <begin position="12"/>
        <end position="32"/>
    </location>
</feature>
<comment type="caution">
    <text evidence="2">The sequence shown here is derived from an EMBL/GenBank/DDBJ whole genome shotgun (WGS) entry which is preliminary data.</text>
</comment>
<keyword evidence="1" id="KW-0472">Membrane</keyword>
<accession>A0A9D1EN56</accession>
<keyword evidence="1" id="KW-1133">Transmembrane helix</keyword>
<keyword evidence="1" id="KW-0812">Transmembrane</keyword>
<evidence type="ECO:0000256" key="1">
    <source>
        <dbReference type="SAM" id="Phobius"/>
    </source>
</evidence>